<dbReference type="SUPFAM" id="SSF55729">
    <property type="entry name" value="Acyl-CoA N-acyltransferases (Nat)"/>
    <property type="match status" value="1"/>
</dbReference>
<dbReference type="RefSeq" id="WP_141366691.1">
    <property type="nucleotide sequence ID" value="NZ_BAAAJL010000010.1"/>
</dbReference>
<dbReference type="Pfam" id="PF00583">
    <property type="entry name" value="Acetyltransf_1"/>
    <property type="match status" value="1"/>
</dbReference>
<accession>A0A4Y4DQ83</accession>
<dbReference type="CDD" id="cd04301">
    <property type="entry name" value="NAT_SF"/>
    <property type="match status" value="1"/>
</dbReference>
<comment type="caution">
    <text evidence="2">The sequence shown here is derived from an EMBL/GenBank/DDBJ whole genome shotgun (WGS) entry which is preliminary data.</text>
</comment>
<evidence type="ECO:0000259" key="1">
    <source>
        <dbReference type="PROSITE" id="PS51186"/>
    </source>
</evidence>
<gene>
    <name evidence="2" type="ORF">AUR04nite_30410</name>
</gene>
<evidence type="ECO:0000313" key="2">
    <source>
        <dbReference type="EMBL" id="GED07509.1"/>
    </source>
</evidence>
<dbReference type="AlphaFoldDB" id="A0A4Y4DQ83"/>
<feature type="domain" description="N-acetyltransferase" evidence="1">
    <location>
        <begin position="4"/>
        <end position="151"/>
    </location>
</feature>
<reference evidence="2 3" key="1">
    <citation type="submission" date="2019-06" db="EMBL/GenBank/DDBJ databases">
        <title>Whole genome shotgun sequence of Glutamicibacter uratoxydans NBRC 15515.</title>
        <authorList>
            <person name="Hosoyama A."/>
            <person name="Uohara A."/>
            <person name="Ohji S."/>
            <person name="Ichikawa N."/>
        </authorList>
    </citation>
    <scope>NUCLEOTIDE SEQUENCE [LARGE SCALE GENOMIC DNA]</scope>
    <source>
        <strain evidence="2 3">NBRC 15515</strain>
    </source>
</reference>
<dbReference type="OrthoDB" id="3254236at2"/>
<evidence type="ECO:0000313" key="3">
    <source>
        <dbReference type="Proteomes" id="UP000316612"/>
    </source>
</evidence>
<dbReference type="GO" id="GO:0016747">
    <property type="term" value="F:acyltransferase activity, transferring groups other than amino-acyl groups"/>
    <property type="evidence" value="ECO:0007669"/>
    <property type="project" value="InterPro"/>
</dbReference>
<dbReference type="InterPro" id="IPR016181">
    <property type="entry name" value="Acyl_CoA_acyltransferase"/>
</dbReference>
<keyword evidence="3" id="KW-1185">Reference proteome</keyword>
<protein>
    <recommendedName>
        <fullName evidence="1">N-acetyltransferase domain-containing protein</fullName>
    </recommendedName>
</protein>
<dbReference type="Proteomes" id="UP000316612">
    <property type="component" value="Unassembled WGS sequence"/>
</dbReference>
<dbReference type="Gene3D" id="3.40.630.30">
    <property type="match status" value="1"/>
</dbReference>
<sequence length="169" mass="18260">MPLLSIRDLVEADFPSVAALSRSLGRTCNPGLWRGGECRLVISSAETGVVAWARAHYWDPQDPLASAGFYLGGVEVAPNYQGLGLAHRLSRARLAWVAERATDAYCVVNSRNAASIALQRSLGFVEQARAARFGTVEFSGGEGILFRRELQSSDASAGSRTFTIEIKDQ</sequence>
<dbReference type="PROSITE" id="PS51186">
    <property type="entry name" value="GNAT"/>
    <property type="match status" value="1"/>
</dbReference>
<dbReference type="InterPro" id="IPR000182">
    <property type="entry name" value="GNAT_dom"/>
</dbReference>
<proteinExistence type="predicted"/>
<name>A0A4Y4DQ83_GLUUR</name>
<organism evidence="2 3">
    <name type="scientific">Glutamicibacter uratoxydans</name>
    <name type="common">Arthrobacter uratoxydans</name>
    <dbReference type="NCBI Taxonomy" id="43667"/>
    <lineage>
        <taxon>Bacteria</taxon>
        <taxon>Bacillati</taxon>
        <taxon>Actinomycetota</taxon>
        <taxon>Actinomycetes</taxon>
        <taxon>Micrococcales</taxon>
        <taxon>Micrococcaceae</taxon>
        <taxon>Glutamicibacter</taxon>
    </lineage>
</organism>
<dbReference type="EMBL" id="BJNY01000021">
    <property type="protein sequence ID" value="GED07509.1"/>
    <property type="molecule type" value="Genomic_DNA"/>
</dbReference>